<dbReference type="EMBL" id="JNBR01000019">
    <property type="protein sequence ID" value="OQS00965.1"/>
    <property type="molecule type" value="Genomic_DNA"/>
</dbReference>
<evidence type="ECO:0008006" key="3">
    <source>
        <dbReference type="Google" id="ProtNLM"/>
    </source>
</evidence>
<name>A0A1V9ZSI5_ACHHY</name>
<dbReference type="OrthoDB" id="79785at2759"/>
<keyword evidence="2" id="KW-1185">Reference proteome</keyword>
<dbReference type="SUPFAM" id="SSF64268">
    <property type="entry name" value="PX domain"/>
    <property type="match status" value="1"/>
</dbReference>
<dbReference type="Proteomes" id="UP000243579">
    <property type="component" value="Unassembled WGS sequence"/>
</dbReference>
<gene>
    <name evidence="1" type="ORF">ACHHYP_02074</name>
</gene>
<evidence type="ECO:0000313" key="2">
    <source>
        <dbReference type="Proteomes" id="UP000243579"/>
    </source>
</evidence>
<dbReference type="Gene3D" id="3.30.1520.10">
    <property type="entry name" value="Phox-like domain"/>
    <property type="match status" value="1"/>
</dbReference>
<organism evidence="1 2">
    <name type="scientific">Achlya hypogyna</name>
    <name type="common">Oomycete</name>
    <name type="synonym">Protoachlya hypogyna</name>
    <dbReference type="NCBI Taxonomy" id="1202772"/>
    <lineage>
        <taxon>Eukaryota</taxon>
        <taxon>Sar</taxon>
        <taxon>Stramenopiles</taxon>
        <taxon>Oomycota</taxon>
        <taxon>Saprolegniomycetes</taxon>
        <taxon>Saprolegniales</taxon>
        <taxon>Achlyaceae</taxon>
        <taxon>Achlya</taxon>
    </lineage>
</organism>
<evidence type="ECO:0000313" key="1">
    <source>
        <dbReference type="EMBL" id="OQS00965.1"/>
    </source>
</evidence>
<dbReference type="CDD" id="cd06093">
    <property type="entry name" value="PX_domain"/>
    <property type="match status" value="1"/>
</dbReference>
<sequence>MGTVTSWCTGAPDATYTKDVPMGAAPTSLCVEDLVDAGATPPATDPPDALHVFVRQRSRSLAHLVELAAAMEEPDPALRKRAVSFDAPPSVTPSTDAQPTPEYSVRAVSFALGFGKGSTYVFHVSVGAAPIVVVTKTRRECKKLYAVLRHFHRASQLPPFPPKAGLLQSKDAANSASTSFMQDFLTHLLAIPAVRTSPDTLAFFLVQGPKAPPAARRRFSLH</sequence>
<proteinExistence type="predicted"/>
<comment type="caution">
    <text evidence="1">The sequence shown here is derived from an EMBL/GenBank/DDBJ whole genome shotgun (WGS) entry which is preliminary data.</text>
</comment>
<accession>A0A1V9ZSI5</accession>
<dbReference type="AlphaFoldDB" id="A0A1V9ZSI5"/>
<dbReference type="InterPro" id="IPR036871">
    <property type="entry name" value="PX_dom_sf"/>
</dbReference>
<protein>
    <recommendedName>
        <fullName evidence="3">PX domain-containing protein</fullName>
    </recommendedName>
</protein>
<dbReference type="GO" id="GO:0035091">
    <property type="term" value="F:phosphatidylinositol binding"/>
    <property type="evidence" value="ECO:0007669"/>
    <property type="project" value="InterPro"/>
</dbReference>
<reference evidence="1 2" key="1">
    <citation type="journal article" date="2014" name="Genome Biol. Evol.">
        <title>The secreted proteins of Achlya hypogyna and Thraustotheca clavata identify the ancestral oomycete secretome and reveal gene acquisitions by horizontal gene transfer.</title>
        <authorList>
            <person name="Misner I."/>
            <person name="Blouin N."/>
            <person name="Leonard G."/>
            <person name="Richards T.A."/>
            <person name="Lane C.E."/>
        </authorList>
    </citation>
    <scope>NUCLEOTIDE SEQUENCE [LARGE SCALE GENOMIC DNA]</scope>
    <source>
        <strain evidence="1 2">ATCC 48635</strain>
    </source>
</reference>